<dbReference type="InterPro" id="IPR043182">
    <property type="entry name" value="PAIRED_DNA-bd_dom"/>
</dbReference>
<proteinExistence type="predicted"/>
<name>A0AAN9BU22_9CAEN</name>
<dbReference type="PROSITE" id="PS51057">
    <property type="entry name" value="PAIRED_2"/>
    <property type="match status" value="1"/>
</dbReference>
<accession>A0AAN9BU22</accession>
<feature type="domain" description="Paired" evidence="8">
    <location>
        <begin position="73"/>
        <end position="128"/>
    </location>
</feature>
<dbReference type="SUPFAM" id="SSF46689">
    <property type="entry name" value="Homeodomain-like"/>
    <property type="match status" value="1"/>
</dbReference>
<dbReference type="InterPro" id="IPR009057">
    <property type="entry name" value="Homeodomain-like_sf"/>
</dbReference>
<evidence type="ECO:0000256" key="3">
    <source>
        <dbReference type="ARBA" id="ARBA00022724"/>
    </source>
</evidence>
<organism evidence="9 10">
    <name type="scientific">Littorina saxatilis</name>
    <dbReference type="NCBI Taxonomy" id="31220"/>
    <lineage>
        <taxon>Eukaryota</taxon>
        <taxon>Metazoa</taxon>
        <taxon>Spiralia</taxon>
        <taxon>Lophotrochozoa</taxon>
        <taxon>Mollusca</taxon>
        <taxon>Gastropoda</taxon>
        <taxon>Caenogastropoda</taxon>
        <taxon>Littorinimorpha</taxon>
        <taxon>Littorinoidea</taxon>
        <taxon>Littorinidae</taxon>
        <taxon>Littorina</taxon>
    </lineage>
</organism>
<dbReference type="InterPro" id="IPR001523">
    <property type="entry name" value="Paired_dom"/>
</dbReference>
<dbReference type="PROSITE" id="PS00034">
    <property type="entry name" value="PAIRED_1"/>
    <property type="match status" value="1"/>
</dbReference>
<dbReference type="GO" id="GO:0000978">
    <property type="term" value="F:RNA polymerase II cis-regulatory region sequence-specific DNA binding"/>
    <property type="evidence" value="ECO:0007669"/>
    <property type="project" value="TreeGrafter"/>
</dbReference>
<dbReference type="InterPro" id="IPR043565">
    <property type="entry name" value="PAX_fam"/>
</dbReference>
<dbReference type="InterPro" id="IPR036388">
    <property type="entry name" value="WH-like_DNA-bd_sf"/>
</dbReference>
<evidence type="ECO:0000313" key="9">
    <source>
        <dbReference type="EMBL" id="KAK7111159.1"/>
    </source>
</evidence>
<gene>
    <name evidence="9" type="ORF">V1264_010842</name>
</gene>
<evidence type="ECO:0000256" key="1">
    <source>
        <dbReference type="ARBA" id="ARBA00004123"/>
    </source>
</evidence>
<dbReference type="Gene3D" id="1.10.10.10">
    <property type="entry name" value="Winged helix-like DNA-binding domain superfamily/Winged helix DNA-binding domain"/>
    <property type="match status" value="1"/>
</dbReference>
<keyword evidence="10" id="KW-1185">Reference proteome</keyword>
<evidence type="ECO:0000256" key="6">
    <source>
        <dbReference type="ARBA" id="ARBA00023163"/>
    </source>
</evidence>
<evidence type="ECO:0000259" key="8">
    <source>
        <dbReference type="PROSITE" id="PS51057"/>
    </source>
</evidence>
<dbReference type="PANTHER" id="PTHR45636">
    <property type="entry name" value="PAIRED BOX PROTEIN PAX-6-RELATED-RELATED"/>
    <property type="match status" value="1"/>
</dbReference>
<dbReference type="EMBL" id="JBAMIC010000002">
    <property type="protein sequence ID" value="KAK7111159.1"/>
    <property type="molecule type" value="Genomic_DNA"/>
</dbReference>
<protein>
    <recommendedName>
        <fullName evidence="8">Paired domain-containing protein</fullName>
    </recommendedName>
</protein>
<dbReference type="PANTHER" id="PTHR45636:SF43">
    <property type="entry name" value="PAIRED BOX POX-NEURO PROTEIN"/>
    <property type="match status" value="1"/>
</dbReference>
<dbReference type="Proteomes" id="UP001374579">
    <property type="component" value="Unassembled WGS sequence"/>
</dbReference>
<evidence type="ECO:0000256" key="5">
    <source>
        <dbReference type="ARBA" id="ARBA00023125"/>
    </source>
</evidence>
<keyword evidence="3" id="KW-0563">Paired box</keyword>
<evidence type="ECO:0000313" key="10">
    <source>
        <dbReference type="Proteomes" id="UP001374579"/>
    </source>
</evidence>
<keyword evidence="7" id="KW-0539">Nucleus</keyword>
<sequence>MIMASSGGQWGHTSGYHPYPHQSPPSLQPHSYSLYPFASPEHRCFPPTQPHHRQNPQLQFSHGVVASYDPFQGHGGVNQLGGVFVNGRPLPDVVRSRIVELSHQGVRPCDISRQLRVSHGCVSKILGR</sequence>
<keyword evidence="4" id="KW-0805">Transcription regulation</keyword>
<comment type="caution">
    <text evidence="9">The sequence shown here is derived from an EMBL/GenBank/DDBJ whole genome shotgun (WGS) entry which is preliminary data.</text>
</comment>
<keyword evidence="5" id="KW-0238">DNA-binding</keyword>
<evidence type="ECO:0000256" key="7">
    <source>
        <dbReference type="ARBA" id="ARBA00023242"/>
    </source>
</evidence>
<evidence type="ECO:0000256" key="4">
    <source>
        <dbReference type="ARBA" id="ARBA00023015"/>
    </source>
</evidence>
<dbReference type="GO" id="GO:0005634">
    <property type="term" value="C:nucleus"/>
    <property type="evidence" value="ECO:0007669"/>
    <property type="project" value="UniProtKB-SubCell"/>
</dbReference>
<comment type="subcellular location">
    <subcellularLocation>
        <location evidence="1">Nucleus</location>
    </subcellularLocation>
</comment>
<dbReference type="AlphaFoldDB" id="A0AAN9BU22"/>
<dbReference type="PRINTS" id="PR00027">
    <property type="entry name" value="PAIREDBOX"/>
</dbReference>
<dbReference type="Pfam" id="PF00292">
    <property type="entry name" value="PAX"/>
    <property type="match status" value="1"/>
</dbReference>
<reference evidence="9 10" key="1">
    <citation type="submission" date="2024-02" db="EMBL/GenBank/DDBJ databases">
        <title>Chromosome-scale genome assembly of the rough periwinkle Littorina saxatilis.</title>
        <authorList>
            <person name="De Jode A."/>
            <person name="Faria R."/>
            <person name="Formenti G."/>
            <person name="Sims Y."/>
            <person name="Smith T.P."/>
            <person name="Tracey A."/>
            <person name="Wood J.M.D."/>
            <person name="Zagrodzka Z.B."/>
            <person name="Johannesson K."/>
            <person name="Butlin R.K."/>
            <person name="Leder E.H."/>
        </authorList>
    </citation>
    <scope>NUCLEOTIDE SEQUENCE [LARGE SCALE GENOMIC DNA]</scope>
    <source>
        <strain evidence="9">Snail1</strain>
        <tissue evidence="9">Muscle</tissue>
    </source>
</reference>
<keyword evidence="2" id="KW-0217">Developmental protein</keyword>
<keyword evidence="6" id="KW-0804">Transcription</keyword>
<evidence type="ECO:0000256" key="2">
    <source>
        <dbReference type="ARBA" id="ARBA00022473"/>
    </source>
</evidence>
<dbReference type="GO" id="GO:0000981">
    <property type="term" value="F:DNA-binding transcription factor activity, RNA polymerase II-specific"/>
    <property type="evidence" value="ECO:0007669"/>
    <property type="project" value="TreeGrafter"/>
</dbReference>
<dbReference type="SMART" id="SM00351">
    <property type="entry name" value="PAX"/>
    <property type="match status" value="1"/>
</dbReference>